<keyword evidence="12" id="KW-1185">Reference proteome</keyword>
<keyword evidence="7" id="KW-0508">mRNA splicing</keyword>
<name>A0A2U1PTX2_ARTAN</name>
<dbReference type="InterPro" id="IPR000690">
    <property type="entry name" value="Matrin/U1-C_Znf_C2H2"/>
</dbReference>
<sequence length="471" mass="55439">MSSTLLEVTRAAHEDTERLERLIVKVLKNDPAINKKQRLSQMHLVRYMINQIISTTRKLVELYEDKDNGRKDEIDAAFSEQTFHDMLKEIRDYHRRFPSAQVIDETDHEYEHEEPDVKFSGEESNGRYLDMHALHHEYVNSKLGKEVDYASFLEVFSLLQVIPKKLKTTRAYKGYLSNMLVYLVSFVEQTQPLLDLERMFAKVADEFNEQWAHEGKVKGIDLDGYNTAEELVALGPEKLKEALGALGLKTGGTVQERAERLFLTKHTSLEELDKKQFLKKESTKEIALMEAKILKLCEILSETIIRTKENVEKKQGMIYEEMEADREDDHDHEDEPEIASDNENPKLYNPLKFPIGWDGKPIQHWLYKLHGLGHEFKCEICGNYTYRGRRAYEHHFKESRHQYGMRQLGIPNTKDFNEITSIVEARQLWEKIKEMQGMKRWRPEVEEEYEDQEGNIYNKKTYTELKRQCLI</sequence>
<keyword evidence="3" id="KW-0507">mRNA processing</keyword>
<dbReference type="PANTHER" id="PTHR12786">
    <property type="entry name" value="SPLICING FACTOR SF3A-RELATED"/>
    <property type="match status" value="1"/>
</dbReference>
<dbReference type="GO" id="GO:0005681">
    <property type="term" value="C:spliceosomal complex"/>
    <property type="evidence" value="ECO:0007669"/>
    <property type="project" value="InterPro"/>
</dbReference>
<accession>A0A2U1PTX2</accession>
<comment type="caution">
    <text evidence="11">The sequence shown here is derived from an EMBL/GenBank/DDBJ whole genome shotgun (WGS) entry which is preliminary data.</text>
</comment>
<keyword evidence="8" id="KW-0539">Nucleus</keyword>
<dbReference type="GO" id="GO:0000398">
    <property type="term" value="P:mRNA splicing, via spliceosome"/>
    <property type="evidence" value="ECO:0007669"/>
    <property type="project" value="InterPro"/>
</dbReference>
<dbReference type="GO" id="GO:0008270">
    <property type="term" value="F:zinc ion binding"/>
    <property type="evidence" value="ECO:0007669"/>
    <property type="project" value="UniProtKB-KW"/>
</dbReference>
<evidence type="ECO:0000256" key="8">
    <source>
        <dbReference type="ARBA" id="ARBA00023242"/>
    </source>
</evidence>
<dbReference type="InterPro" id="IPR025086">
    <property type="entry name" value="SDE2/SF3A3_SAP"/>
</dbReference>
<evidence type="ECO:0000256" key="3">
    <source>
        <dbReference type="ARBA" id="ARBA00022664"/>
    </source>
</evidence>
<evidence type="ECO:0000256" key="1">
    <source>
        <dbReference type="ARBA" id="ARBA00004123"/>
    </source>
</evidence>
<comment type="subcellular location">
    <subcellularLocation>
        <location evidence="1">Nucleus</location>
    </subcellularLocation>
</comment>
<feature type="compositionally biased region" description="Acidic residues" evidence="9">
    <location>
        <begin position="324"/>
        <end position="340"/>
    </location>
</feature>
<comment type="similarity">
    <text evidence="2">Belongs to the SF3A3 family.</text>
</comment>
<dbReference type="Proteomes" id="UP000245207">
    <property type="component" value="Unassembled WGS sequence"/>
</dbReference>
<proteinExistence type="inferred from homology"/>
<evidence type="ECO:0000256" key="2">
    <source>
        <dbReference type="ARBA" id="ARBA00008776"/>
    </source>
</evidence>
<gene>
    <name evidence="11" type="ORF">CTI12_AA113590</name>
</gene>
<dbReference type="AlphaFoldDB" id="A0A2U1PTX2"/>
<evidence type="ECO:0000313" key="11">
    <source>
        <dbReference type="EMBL" id="PWA89175.1"/>
    </source>
</evidence>
<feature type="region of interest" description="Disordered" evidence="9">
    <location>
        <begin position="324"/>
        <end position="343"/>
    </location>
</feature>
<reference evidence="11 12" key="1">
    <citation type="journal article" date="2018" name="Mol. Plant">
        <title>The genome of Artemisia annua provides insight into the evolution of Asteraceae family and artemisinin biosynthesis.</title>
        <authorList>
            <person name="Shen Q."/>
            <person name="Zhang L."/>
            <person name="Liao Z."/>
            <person name="Wang S."/>
            <person name="Yan T."/>
            <person name="Shi P."/>
            <person name="Liu M."/>
            <person name="Fu X."/>
            <person name="Pan Q."/>
            <person name="Wang Y."/>
            <person name="Lv Z."/>
            <person name="Lu X."/>
            <person name="Zhang F."/>
            <person name="Jiang W."/>
            <person name="Ma Y."/>
            <person name="Chen M."/>
            <person name="Hao X."/>
            <person name="Li L."/>
            <person name="Tang Y."/>
            <person name="Lv G."/>
            <person name="Zhou Y."/>
            <person name="Sun X."/>
            <person name="Brodelius P.E."/>
            <person name="Rose J.K.C."/>
            <person name="Tang K."/>
        </authorList>
    </citation>
    <scope>NUCLEOTIDE SEQUENCE [LARGE SCALE GENOMIC DNA]</scope>
    <source>
        <strain evidence="12">cv. Huhao1</strain>
        <tissue evidence="11">Leaf</tissue>
    </source>
</reference>
<dbReference type="InterPro" id="IPR031774">
    <property type="entry name" value="SF3A3_dom"/>
</dbReference>
<dbReference type="EMBL" id="PKPP01000742">
    <property type="protein sequence ID" value="PWA89175.1"/>
    <property type="molecule type" value="Genomic_DNA"/>
</dbReference>
<evidence type="ECO:0000313" key="12">
    <source>
        <dbReference type="Proteomes" id="UP000245207"/>
    </source>
</evidence>
<dbReference type="PANTHER" id="PTHR12786:SF2">
    <property type="entry name" value="SPLICING FACTOR 3A SUBUNIT 3"/>
    <property type="match status" value="1"/>
</dbReference>
<dbReference type="InterPro" id="IPR051421">
    <property type="entry name" value="RNA_Proc_DNA_Dmg_Regulator"/>
</dbReference>
<feature type="domain" description="Matrin-type" evidence="10">
    <location>
        <begin position="376"/>
        <end position="407"/>
    </location>
</feature>
<dbReference type="Pfam" id="PF11931">
    <property type="entry name" value="SF3a60_Prp9_C"/>
    <property type="match status" value="1"/>
</dbReference>
<evidence type="ECO:0000259" key="10">
    <source>
        <dbReference type="PROSITE" id="PS50171"/>
    </source>
</evidence>
<organism evidence="11 12">
    <name type="scientific">Artemisia annua</name>
    <name type="common">Sweet wormwood</name>
    <dbReference type="NCBI Taxonomy" id="35608"/>
    <lineage>
        <taxon>Eukaryota</taxon>
        <taxon>Viridiplantae</taxon>
        <taxon>Streptophyta</taxon>
        <taxon>Embryophyta</taxon>
        <taxon>Tracheophyta</taxon>
        <taxon>Spermatophyta</taxon>
        <taxon>Magnoliopsida</taxon>
        <taxon>eudicotyledons</taxon>
        <taxon>Gunneridae</taxon>
        <taxon>Pentapetalae</taxon>
        <taxon>asterids</taxon>
        <taxon>campanulids</taxon>
        <taxon>Asterales</taxon>
        <taxon>Asteraceae</taxon>
        <taxon>Asteroideae</taxon>
        <taxon>Anthemideae</taxon>
        <taxon>Artemisiinae</taxon>
        <taxon>Artemisia</taxon>
    </lineage>
</organism>
<evidence type="ECO:0000256" key="5">
    <source>
        <dbReference type="ARBA" id="ARBA00022771"/>
    </source>
</evidence>
<dbReference type="Pfam" id="PF16837">
    <property type="entry name" value="SF3A3"/>
    <property type="match status" value="1"/>
</dbReference>
<dbReference type="GO" id="GO:0003723">
    <property type="term" value="F:RNA binding"/>
    <property type="evidence" value="ECO:0007669"/>
    <property type="project" value="InterPro"/>
</dbReference>
<dbReference type="Pfam" id="PF13297">
    <property type="entry name" value="SDE2_2C"/>
    <property type="match status" value="1"/>
</dbReference>
<evidence type="ECO:0000256" key="6">
    <source>
        <dbReference type="ARBA" id="ARBA00022833"/>
    </source>
</evidence>
<protein>
    <submittedName>
        <fullName evidence="11">Splicing factor SF3a60</fullName>
    </submittedName>
</protein>
<dbReference type="PROSITE" id="PS50171">
    <property type="entry name" value="ZF_MATRIN"/>
    <property type="match status" value="1"/>
</dbReference>
<keyword evidence="6" id="KW-0862">Zinc</keyword>
<evidence type="ECO:0000256" key="4">
    <source>
        <dbReference type="ARBA" id="ARBA00022723"/>
    </source>
</evidence>
<dbReference type="InterPro" id="IPR024598">
    <property type="entry name" value="SF3a60/Prp9_C"/>
</dbReference>
<dbReference type="STRING" id="35608.A0A2U1PTX2"/>
<evidence type="ECO:0000256" key="9">
    <source>
        <dbReference type="SAM" id="MobiDB-lite"/>
    </source>
</evidence>
<evidence type="ECO:0000256" key="7">
    <source>
        <dbReference type="ARBA" id="ARBA00023187"/>
    </source>
</evidence>
<keyword evidence="5" id="KW-0863">Zinc-finger</keyword>
<dbReference type="OrthoDB" id="2160351at2759"/>
<keyword evidence="4" id="KW-0479">Metal-binding</keyword>